<keyword evidence="9" id="KW-1185">Reference proteome</keyword>
<evidence type="ECO:0000313" key="8">
    <source>
        <dbReference type="EMBL" id="KAG9235541.1"/>
    </source>
</evidence>
<dbReference type="EMBL" id="MU251429">
    <property type="protein sequence ID" value="KAG9235541.1"/>
    <property type="molecule type" value="Genomic_DNA"/>
</dbReference>
<dbReference type="InterPro" id="IPR052337">
    <property type="entry name" value="SAT4-like"/>
</dbReference>
<keyword evidence="3 6" id="KW-1133">Transmembrane helix</keyword>
<feature type="domain" description="Rhodopsin" evidence="7">
    <location>
        <begin position="31"/>
        <end position="277"/>
    </location>
</feature>
<gene>
    <name evidence="8" type="ORF">BJ875DRAFT_267525</name>
</gene>
<feature type="transmembrane region" description="Helical" evidence="6">
    <location>
        <begin position="12"/>
        <end position="30"/>
    </location>
</feature>
<protein>
    <recommendedName>
        <fullName evidence="7">Rhodopsin domain-containing protein</fullName>
    </recommendedName>
</protein>
<evidence type="ECO:0000313" key="9">
    <source>
        <dbReference type="Proteomes" id="UP000824998"/>
    </source>
</evidence>
<feature type="transmembrane region" description="Helical" evidence="6">
    <location>
        <begin position="94"/>
        <end position="122"/>
    </location>
</feature>
<feature type="transmembrane region" description="Helical" evidence="6">
    <location>
        <begin position="50"/>
        <end position="73"/>
    </location>
</feature>
<dbReference type="OrthoDB" id="4682787at2759"/>
<evidence type="ECO:0000256" key="5">
    <source>
        <dbReference type="ARBA" id="ARBA00038359"/>
    </source>
</evidence>
<evidence type="ECO:0000256" key="1">
    <source>
        <dbReference type="ARBA" id="ARBA00004141"/>
    </source>
</evidence>
<proteinExistence type="inferred from homology"/>
<feature type="transmembrane region" description="Helical" evidence="6">
    <location>
        <begin position="253"/>
        <end position="273"/>
    </location>
</feature>
<sequence>MATKTLPNRKDQLIYFNIIITSISTIFAIWRLIVRWRITRSSLRQGLTDYLMVLAVMVNISSTTCIVVSAFSAHGRVDSDPYVTPERRMTTTHLIYASQVTNMYTMFLTKLSISAYLMTLYFSPSYKAIVWVAVGIICLCNFLLPSVNFHGQCKPVAMRWDPSIKGHCWDYKVRLVSTYTQVSTNVLTDLIFTASPILYLQKIKLPRRTQWGVRIVFLLCLIGTAISVARIWALHEAFQPKVKGNKLYIGVPASILSVSEVGVAIITACLPPLRKTFDSLLGRFIPNSFLPTEGSSKTGRTYTLSTYRTGSNYRSNATSSVGTGTGISTVDEWRILEEEDGDVNYSRPVGATTLITADELHGPAGGAKERMEHSHP</sequence>
<dbReference type="PANTHER" id="PTHR33048">
    <property type="entry name" value="PTH11-LIKE INTEGRAL MEMBRANE PROTEIN (AFU_ORTHOLOGUE AFUA_5G11245)"/>
    <property type="match status" value="1"/>
</dbReference>
<comment type="subcellular location">
    <subcellularLocation>
        <location evidence="1">Membrane</location>
        <topology evidence="1">Multi-pass membrane protein</topology>
    </subcellularLocation>
</comment>
<organism evidence="8 9">
    <name type="scientific">Amylocarpus encephaloides</name>
    <dbReference type="NCBI Taxonomy" id="45428"/>
    <lineage>
        <taxon>Eukaryota</taxon>
        <taxon>Fungi</taxon>
        <taxon>Dikarya</taxon>
        <taxon>Ascomycota</taxon>
        <taxon>Pezizomycotina</taxon>
        <taxon>Leotiomycetes</taxon>
        <taxon>Helotiales</taxon>
        <taxon>Helotiales incertae sedis</taxon>
        <taxon>Amylocarpus</taxon>
    </lineage>
</organism>
<evidence type="ECO:0000259" key="7">
    <source>
        <dbReference type="Pfam" id="PF20684"/>
    </source>
</evidence>
<dbReference type="InterPro" id="IPR049326">
    <property type="entry name" value="Rhodopsin_dom_fungi"/>
</dbReference>
<dbReference type="AlphaFoldDB" id="A0A9P7YL71"/>
<keyword evidence="2 6" id="KW-0812">Transmembrane</keyword>
<feature type="transmembrane region" description="Helical" evidence="6">
    <location>
        <begin position="211"/>
        <end position="233"/>
    </location>
</feature>
<comment type="caution">
    <text evidence="8">The sequence shown here is derived from an EMBL/GenBank/DDBJ whole genome shotgun (WGS) entry which is preliminary data.</text>
</comment>
<dbReference type="GO" id="GO:0016020">
    <property type="term" value="C:membrane"/>
    <property type="evidence" value="ECO:0007669"/>
    <property type="project" value="UniProtKB-SubCell"/>
</dbReference>
<feature type="transmembrane region" description="Helical" evidence="6">
    <location>
        <begin position="128"/>
        <end position="149"/>
    </location>
</feature>
<dbReference type="Proteomes" id="UP000824998">
    <property type="component" value="Unassembled WGS sequence"/>
</dbReference>
<evidence type="ECO:0000256" key="4">
    <source>
        <dbReference type="ARBA" id="ARBA00023136"/>
    </source>
</evidence>
<dbReference type="PANTHER" id="PTHR33048:SF163">
    <property type="entry name" value="INTEGRAL MEMBRANE PROTEIN (AFU_ORTHOLOGUE AFUA_8G05510)"/>
    <property type="match status" value="1"/>
</dbReference>
<keyword evidence="4 6" id="KW-0472">Membrane</keyword>
<accession>A0A9P7YL71</accession>
<reference evidence="8" key="1">
    <citation type="journal article" date="2021" name="IMA Fungus">
        <title>Genomic characterization of three marine fungi, including Emericellopsis atlantica sp. nov. with signatures of a generalist lifestyle and marine biomass degradation.</title>
        <authorList>
            <person name="Hagestad O.C."/>
            <person name="Hou L."/>
            <person name="Andersen J.H."/>
            <person name="Hansen E.H."/>
            <person name="Altermark B."/>
            <person name="Li C."/>
            <person name="Kuhnert E."/>
            <person name="Cox R.J."/>
            <person name="Crous P.W."/>
            <person name="Spatafora J.W."/>
            <person name="Lail K."/>
            <person name="Amirebrahimi M."/>
            <person name="Lipzen A."/>
            <person name="Pangilinan J."/>
            <person name="Andreopoulos W."/>
            <person name="Hayes R.D."/>
            <person name="Ng V."/>
            <person name="Grigoriev I.V."/>
            <person name="Jackson S.A."/>
            <person name="Sutton T.D.S."/>
            <person name="Dobson A.D.W."/>
            <person name="Rama T."/>
        </authorList>
    </citation>
    <scope>NUCLEOTIDE SEQUENCE</scope>
    <source>
        <strain evidence="8">TRa018bII</strain>
    </source>
</reference>
<name>A0A9P7YL71_9HELO</name>
<dbReference type="Pfam" id="PF20684">
    <property type="entry name" value="Fung_rhodopsin"/>
    <property type="match status" value="1"/>
</dbReference>
<evidence type="ECO:0000256" key="6">
    <source>
        <dbReference type="SAM" id="Phobius"/>
    </source>
</evidence>
<evidence type="ECO:0000256" key="3">
    <source>
        <dbReference type="ARBA" id="ARBA00022989"/>
    </source>
</evidence>
<evidence type="ECO:0000256" key="2">
    <source>
        <dbReference type="ARBA" id="ARBA00022692"/>
    </source>
</evidence>
<comment type="similarity">
    <text evidence="5">Belongs to the SAT4 family.</text>
</comment>